<keyword evidence="2" id="KW-0812">Transmembrane</keyword>
<gene>
    <name evidence="3" type="ORF">GMA10_03040</name>
</gene>
<name>A0A7K1LGH0_9MICC</name>
<feature type="transmembrane region" description="Helical" evidence="2">
    <location>
        <begin position="221"/>
        <end position="238"/>
    </location>
</feature>
<evidence type="ECO:0000256" key="1">
    <source>
        <dbReference type="SAM" id="MobiDB-lite"/>
    </source>
</evidence>
<evidence type="ECO:0000313" key="4">
    <source>
        <dbReference type="Proteomes" id="UP000462152"/>
    </source>
</evidence>
<dbReference type="RefSeq" id="WP_129314277.1">
    <property type="nucleotide sequence ID" value="NZ_NOIQ01000001.1"/>
</dbReference>
<evidence type="ECO:0000256" key="2">
    <source>
        <dbReference type="SAM" id="Phobius"/>
    </source>
</evidence>
<sequence length="358" mass="39172">MGPDPSGNSKLSLLFIAEPGVPAHRLQKIRANLDARIVQVYGVSPDLYDSSEALGINPEGSLDMQVIADISHKFPHTTAVVCLTEMPRHSGKHPLIAEVNTTNCLAVISCPTLEGPCPRRRLAQTIMACLARMDLPTNPGTTPPTRLAWGTWGKNEHGFSMRARVFTGELRTITGMVVTNEPLHTAPRLSSVLATAAATGAFGIFYNSIWQMSSTLSTGRLVFVAVMAIALMVLWLMYNNRLWDRPVSKNRAWLITLYNVSTVVTLLLCVIMLFAALLVFTLVGGLVIISPEFMEQILGYEVGFTDYLRIAWLSASMGVIGGGLGSSFDSEEDIRRVTHGQRERQRITEPEETDEGSA</sequence>
<dbReference type="OrthoDB" id="8477132at2"/>
<reference evidence="3 4" key="1">
    <citation type="submission" date="2019-12" db="EMBL/GenBank/DDBJ databases">
        <authorList>
            <person name="Li J."/>
            <person name="Shi Y."/>
            <person name="Xu G."/>
            <person name="Xiao D."/>
            <person name="Ran X."/>
        </authorList>
    </citation>
    <scope>NUCLEOTIDE SEQUENCE [LARGE SCALE GENOMIC DNA]</scope>
    <source>
        <strain evidence="3 4">JCM 15915</strain>
    </source>
</reference>
<proteinExistence type="predicted"/>
<dbReference type="AlphaFoldDB" id="A0A7K1LGH0"/>
<dbReference type="Proteomes" id="UP000462152">
    <property type="component" value="Unassembled WGS sequence"/>
</dbReference>
<feature type="transmembrane region" description="Helical" evidence="2">
    <location>
        <begin position="189"/>
        <end position="209"/>
    </location>
</feature>
<keyword evidence="2" id="KW-0472">Membrane</keyword>
<protein>
    <recommendedName>
        <fullName evidence="5">5,10-methylene-tetrahydrofolate dehydrogenase</fullName>
    </recommendedName>
</protein>
<accession>A0A7K1LGH0</accession>
<feature type="region of interest" description="Disordered" evidence="1">
    <location>
        <begin position="336"/>
        <end position="358"/>
    </location>
</feature>
<organism evidence="3 4">
    <name type="scientific">Rothia koreensis</name>
    <dbReference type="NCBI Taxonomy" id="592378"/>
    <lineage>
        <taxon>Bacteria</taxon>
        <taxon>Bacillati</taxon>
        <taxon>Actinomycetota</taxon>
        <taxon>Actinomycetes</taxon>
        <taxon>Micrococcales</taxon>
        <taxon>Micrococcaceae</taxon>
        <taxon>Rothia</taxon>
    </lineage>
</organism>
<feature type="compositionally biased region" description="Basic and acidic residues" evidence="1">
    <location>
        <begin position="336"/>
        <end position="349"/>
    </location>
</feature>
<keyword evidence="4" id="KW-1185">Reference proteome</keyword>
<dbReference type="EMBL" id="WOGT01000001">
    <property type="protein sequence ID" value="MUN54200.1"/>
    <property type="molecule type" value="Genomic_DNA"/>
</dbReference>
<comment type="caution">
    <text evidence="3">The sequence shown here is derived from an EMBL/GenBank/DDBJ whole genome shotgun (WGS) entry which is preliminary data.</text>
</comment>
<keyword evidence="2" id="KW-1133">Transmembrane helix</keyword>
<evidence type="ECO:0008006" key="5">
    <source>
        <dbReference type="Google" id="ProtNLM"/>
    </source>
</evidence>
<feature type="transmembrane region" description="Helical" evidence="2">
    <location>
        <begin position="258"/>
        <end position="289"/>
    </location>
</feature>
<evidence type="ECO:0000313" key="3">
    <source>
        <dbReference type="EMBL" id="MUN54200.1"/>
    </source>
</evidence>